<dbReference type="SUPFAM" id="SSF55753">
    <property type="entry name" value="Actin depolymerizing proteins"/>
    <property type="match status" value="1"/>
</dbReference>
<dbReference type="InterPro" id="IPR036179">
    <property type="entry name" value="Ig-like_dom_sf"/>
</dbReference>
<dbReference type="InterPro" id="IPR003598">
    <property type="entry name" value="Ig_sub2"/>
</dbReference>
<proteinExistence type="inferred from homology"/>
<protein>
    <recommendedName>
        <fullName evidence="3">kynurenine--oxoglutarate transaminase</fullName>
        <ecNumber evidence="3">2.6.1.7</ecNumber>
    </recommendedName>
</protein>
<feature type="transmembrane region" description="Helical" evidence="9">
    <location>
        <begin position="163"/>
        <end position="185"/>
    </location>
</feature>
<evidence type="ECO:0000256" key="2">
    <source>
        <dbReference type="ARBA" id="ARBA00006844"/>
    </source>
</evidence>
<keyword evidence="9" id="KW-0472">Membrane</keyword>
<evidence type="ECO:0000259" key="11">
    <source>
        <dbReference type="PROSITE" id="PS51263"/>
    </source>
</evidence>
<accession>A0ABQ7S6W0</accession>
<dbReference type="EMBL" id="JAIFTH010000674">
    <property type="protein sequence ID" value="KAG9509098.1"/>
    <property type="molecule type" value="Genomic_DNA"/>
</dbReference>
<reference evidence="12 13" key="1">
    <citation type="submission" date="2020-10" db="EMBL/GenBank/DDBJ databases">
        <authorList>
            <person name="Klimov P.B."/>
            <person name="Dyachkov S.M."/>
            <person name="Chetverikov P.E."/>
        </authorList>
    </citation>
    <scope>NUCLEOTIDE SEQUENCE [LARGE SCALE GENOMIC DNA]</scope>
    <source>
        <strain evidence="12">BMOC 18-1129-001#AD2665</strain>
        <tissue evidence="12">Entire mites</tissue>
    </source>
</reference>
<sequence>MSSGVTVAAEAKTVYEEVKKDKKYRYIIYHIKDEKVIEVESTGPRDAKYSDFLEVLQKFKSECRYCVFDFPASVLVEGSGDKTHMCVDRLVLMTWCPESSKIKQKMLYSSSYDALKKALVGVYKYKIHSLNDIMSNRDAPDGGDDTARLESKPNTEVVPWKRVLFLSLLSRLLILFIHLVSNNVLEDHNADAYRNPYYLKLLKNSHGTQSDNGLSILEKLPYILVEGLTKWDGQYMLQISMRGYREEQHLAFFPLYPAILAFARYHIWGGMPQEPEDENFNIDTIEIQALRQYILSALIGVILNNFVFFPIAAWSLFNLTLVISSDNFAYAYQSVFWFCINPASVFFSACYTESLFSCLTFTAMYMIEKKSRMNGYNQLTMIGEESSGSDEDRRKNTTLASMHLLKMFWPAIVLISLSGSARSNGLVNMMFVAYQFVVKLLPYYFCKKDSWTIIAYVMVVLELMRASLVFILYAMIGTLGFLSYQFGIYKQFCTQQQMMNLNLLKDLDGMTDLKSLQAPQIPEWCNRTIPIAYSYVQAKYWDVGLFKYYKIKQLPNFLLAAPMIFLVLYGSRERVALDPGHSLSLKCSIADNPQAQFRWFKIENQSSPQMPPPEREVVTNRRVVVNNGNLQIKSAGYSDIGDYICRMTSGDEAQKTISVRSKPYIDEFDFDTESALLSVGQKLVLNCNVRDTSQNINVQWFRSKFSEDDTEMEPIPLHDERFQIEEFNKTRKSLSIEPIQQDDRRYYQCRATNDVAENKRNIYIRIKDPLAALWPAMGIITELFIIFSVIFNNEVRVLLRYIKALIKFHSSSMTAKLPIAADRIRNEPESMWVEFIQIALDYKPLNLGQGFPDFAAPSYVTSNLAKATNGTKHSLNQYTRSFGHPRLVKALSSLYSRYLNRTIDPMKEILVTVGAYEALFVSITAFVNPGDEVIVIEPFFDCYPPMIEMANGKVVYVPLREDKTGSNDSVANSWRLDPKEFESKFTDKTRVLVLNNPNNPLGKVYTKDELRMVADLCIKHNVLVIADEVYEQMYYSPNTHIRIAELPGMWERTITVGSAGKTFSVTGWKIGWAYGSDHLIRYCQLVHQTAVYTVATPLQEAVAEALELESARLDSSENYWNELRQDLTRNRDRMAAILIRAGMRPIVPQGGYFMLADFTTLADKFPEYQTELGLTNDHKFAKWFAKTKRLQGIPPHAFYSAQNKNLASKYIRFCFIKQKSTLDQLESLINMMNSRL</sequence>
<evidence type="ECO:0000256" key="7">
    <source>
        <dbReference type="ARBA" id="ARBA00023203"/>
    </source>
</evidence>
<dbReference type="Gene3D" id="3.90.1150.10">
    <property type="entry name" value="Aspartate Aminotransferase, domain 1"/>
    <property type="match status" value="1"/>
</dbReference>
<evidence type="ECO:0000256" key="4">
    <source>
        <dbReference type="ARBA" id="ARBA00022576"/>
    </source>
</evidence>
<gene>
    <name evidence="12" type="primary">Kyat3</name>
    <name evidence="12" type="ORF">GZH46_02393</name>
</gene>
<dbReference type="PANTHER" id="PTHR43807:SF20">
    <property type="entry name" value="FI04487P"/>
    <property type="match status" value="1"/>
</dbReference>
<evidence type="ECO:0000256" key="5">
    <source>
        <dbReference type="ARBA" id="ARBA00022679"/>
    </source>
</evidence>
<keyword evidence="5" id="KW-0808">Transferase</keyword>
<dbReference type="Gene3D" id="3.40.20.10">
    <property type="entry name" value="Severin"/>
    <property type="match status" value="1"/>
</dbReference>
<dbReference type="Gene3D" id="3.40.640.10">
    <property type="entry name" value="Type I PLP-dependent aspartate aminotransferase-like (Major domain)"/>
    <property type="match status" value="1"/>
</dbReference>
<feature type="transmembrane region" description="Helical" evidence="9">
    <location>
        <begin position="770"/>
        <end position="791"/>
    </location>
</feature>
<organism evidence="12 13">
    <name type="scientific">Fragariocoptes setiger</name>
    <dbReference type="NCBI Taxonomy" id="1670756"/>
    <lineage>
        <taxon>Eukaryota</taxon>
        <taxon>Metazoa</taxon>
        <taxon>Ecdysozoa</taxon>
        <taxon>Arthropoda</taxon>
        <taxon>Chelicerata</taxon>
        <taxon>Arachnida</taxon>
        <taxon>Acari</taxon>
        <taxon>Acariformes</taxon>
        <taxon>Trombidiformes</taxon>
        <taxon>Prostigmata</taxon>
        <taxon>Eupodina</taxon>
        <taxon>Eriophyoidea</taxon>
        <taxon>Phytoptidae</taxon>
        <taxon>Fragariocoptes</taxon>
    </lineage>
</organism>
<dbReference type="InterPro" id="IPR029006">
    <property type="entry name" value="ADF-H/Gelsolin-like_dom_sf"/>
</dbReference>
<feature type="domain" description="Ig-like" evidence="10">
    <location>
        <begin position="562"/>
        <end position="658"/>
    </location>
</feature>
<dbReference type="InterPro" id="IPR002108">
    <property type="entry name" value="ADF-H"/>
</dbReference>
<dbReference type="InterPro" id="IPR013783">
    <property type="entry name" value="Ig-like_fold"/>
</dbReference>
<dbReference type="SUPFAM" id="SSF53383">
    <property type="entry name" value="PLP-dependent transferases"/>
    <property type="match status" value="1"/>
</dbReference>
<evidence type="ECO:0000256" key="8">
    <source>
        <dbReference type="ARBA" id="ARBA00024016"/>
    </source>
</evidence>
<evidence type="ECO:0000256" key="3">
    <source>
        <dbReference type="ARBA" id="ARBA00012751"/>
    </source>
</evidence>
<evidence type="ECO:0000313" key="13">
    <source>
        <dbReference type="Proteomes" id="UP000825002"/>
    </source>
</evidence>
<keyword evidence="7" id="KW-0009">Actin-binding</keyword>
<dbReference type="Gene3D" id="2.60.40.10">
    <property type="entry name" value="Immunoglobulins"/>
    <property type="match status" value="2"/>
</dbReference>
<keyword evidence="6" id="KW-0663">Pyridoxal phosphate</keyword>
<dbReference type="PROSITE" id="PS50835">
    <property type="entry name" value="IG_LIKE"/>
    <property type="match status" value="2"/>
</dbReference>
<evidence type="ECO:0000256" key="6">
    <source>
        <dbReference type="ARBA" id="ARBA00022898"/>
    </source>
</evidence>
<dbReference type="PROSITE" id="PS51263">
    <property type="entry name" value="ADF_H"/>
    <property type="match status" value="1"/>
</dbReference>
<dbReference type="InterPro" id="IPR007315">
    <property type="entry name" value="PIG-V/Gpi18"/>
</dbReference>
<feature type="transmembrane region" description="Helical" evidence="9">
    <location>
        <begin position="427"/>
        <end position="446"/>
    </location>
</feature>
<feature type="domain" description="Ig-like" evidence="10">
    <location>
        <begin position="663"/>
        <end position="763"/>
    </location>
</feature>
<feature type="domain" description="ADF-H" evidence="11">
    <location>
        <begin position="4"/>
        <end position="152"/>
    </location>
</feature>
<keyword evidence="9" id="KW-1133">Transmembrane helix</keyword>
<dbReference type="InterPro" id="IPR003599">
    <property type="entry name" value="Ig_sub"/>
</dbReference>
<comment type="similarity">
    <text evidence="2">Belongs to the actin-binding proteins ADF family.</text>
</comment>
<comment type="pathway">
    <text evidence="8">Amino-acid degradation; L-kynurenine degradation; kynurenate from L-kynurenine: step 1/2.</text>
</comment>
<dbReference type="Pfam" id="PF07679">
    <property type="entry name" value="I-set"/>
    <property type="match status" value="1"/>
</dbReference>
<keyword evidence="4" id="KW-0032">Aminotransferase</keyword>
<dbReference type="SUPFAM" id="SSF48726">
    <property type="entry name" value="Immunoglobulin"/>
    <property type="match status" value="2"/>
</dbReference>
<dbReference type="SMART" id="SM00408">
    <property type="entry name" value="IGc2"/>
    <property type="match status" value="2"/>
</dbReference>
<name>A0ABQ7S6W0_9ACAR</name>
<dbReference type="InterPro" id="IPR007110">
    <property type="entry name" value="Ig-like_dom"/>
</dbReference>
<dbReference type="Proteomes" id="UP000825002">
    <property type="component" value="Unassembled WGS sequence"/>
</dbReference>
<dbReference type="InterPro" id="IPR051326">
    <property type="entry name" value="Kynurenine-oxoglutarate_AT"/>
</dbReference>
<feature type="transmembrane region" description="Helical" evidence="9">
    <location>
        <begin position="554"/>
        <end position="571"/>
    </location>
</feature>
<dbReference type="Pfam" id="PF04188">
    <property type="entry name" value="Mannosyl_trans2"/>
    <property type="match status" value="1"/>
</dbReference>
<dbReference type="CDD" id="cd11286">
    <property type="entry name" value="ADF_cofilin_like"/>
    <property type="match status" value="1"/>
</dbReference>
<evidence type="ECO:0000313" key="12">
    <source>
        <dbReference type="EMBL" id="KAG9509098.1"/>
    </source>
</evidence>
<dbReference type="InterPro" id="IPR015422">
    <property type="entry name" value="PyrdxlP-dep_Trfase_small"/>
</dbReference>
<dbReference type="CDD" id="cd00096">
    <property type="entry name" value="Ig"/>
    <property type="match status" value="1"/>
</dbReference>
<comment type="caution">
    <text evidence="12">The sequence shown here is derived from an EMBL/GenBank/DDBJ whole genome shotgun (WGS) entry which is preliminary data.</text>
</comment>
<dbReference type="InterPro" id="IPR015424">
    <property type="entry name" value="PyrdxlP-dep_Trfase"/>
</dbReference>
<keyword evidence="9" id="KW-0812">Transmembrane</keyword>
<dbReference type="SMART" id="SM00102">
    <property type="entry name" value="ADF"/>
    <property type="match status" value="1"/>
</dbReference>
<dbReference type="InterPro" id="IPR013098">
    <property type="entry name" value="Ig_I-set"/>
</dbReference>
<feature type="transmembrane region" description="Helical" evidence="9">
    <location>
        <begin position="293"/>
        <end position="315"/>
    </location>
</feature>
<dbReference type="InterPro" id="IPR017904">
    <property type="entry name" value="ADF/Cofilin"/>
</dbReference>
<dbReference type="Pfam" id="PF00241">
    <property type="entry name" value="Cofilin_ADF"/>
    <property type="match status" value="1"/>
</dbReference>
<evidence type="ECO:0000256" key="1">
    <source>
        <dbReference type="ARBA" id="ARBA00001933"/>
    </source>
</evidence>
<evidence type="ECO:0000256" key="9">
    <source>
        <dbReference type="SAM" id="Phobius"/>
    </source>
</evidence>
<dbReference type="SMART" id="SM00409">
    <property type="entry name" value="IG"/>
    <property type="match status" value="2"/>
</dbReference>
<dbReference type="EC" id="2.6.1.7" evidence="3"/>
<dbReference type="InterPro" id="IPR015421">
    <property type="entry name" value="PyrdxlP-dep_Trfase_major"/>
</dbReference>
<keyword evidence="13" id="KW-1185">Reference proteome</keyword>
<feature type="transmembrane region" description="Helical" evidence="9">
    <location>
        <begin position="403"/>
        <end position="421"/>
    </location>
</feature>
<evidence type="ECO:0000259" key="10">
    <source>
        <dbReference type="PROSITE" id="PS50835"/>
    </source>
</evidence>
<feature type="transmembrane region" description="Helical" evidence="9">
    <location>
        <begin position="335"/>
        <end position="367"/>
    </location>
</feature>
<dbReference type="InterPro" id="IPR004839">
    <property type="entry name" value="Aminotransferase_I/II_large"/>
</dbReference>
<dbReference type="Pfam" id="PF00155">
    <property type="entry name" value="Aminotran_1_2"/>
    <property type="match status" value="1"/>
</dbReference>
<dbReference type="PANTHER" id="PTHR43807">
    <property type="entry name" value="FI04487P"/>
    <property type="match status" value="1"/>
</dbReference>
<dbReference type="CDD" id="cd00609">
    <property type="entry name" value="AAT_like"/>
    <property type="match status" value="1"/>
</dbReference>
<comment type="cofactor">
    <cofactor evidence="1">
        <name>pyridoxal 5'-phosphate</name>
        <dbReference type="ChEBI" id="CHEBI:597326"/>
    </cofactor>
</comment>